<dbReference type="GO" id="GO:0033499">
    <property type="term" value="P:galactose catabolic process via UDP-galactose, Leloir pathway"/>
    <property type="evidence" value="ECO:0007669"/>
    <property type="project" value="TreeGrafter"/>
</dbReference>
<dbReference type="InterPro" id="IPR015443">
    <property type="entry name" value="Aldose_1-epimerase"/>
</dbReference>
<dbReference type="PIRSF" id="PIRSF005096">
    <property type="entry name" value="GALM"/>
    <property type="match status" value="1"/>
</dbReference>
<dbReference type="AlphaFoldDB" id="A0AAE3HFG8"/>
<keyword evidence="6 8" id="KW-0413">Isomerase</keyword>
<name>A0AAE3HFG8_9FIRM</name>
<dbReference type="GO" id="GO:0004034">
    <property type="term" value="F:aldose 1-epimerase activity"/>
    <property type="evidence" value="ECO:0007669"/>
    <property type="project" value="UniProtKB-EC"/>
</dbReference>
<dbReference type="InterPro" id="IPR047215">
    <property type="entry name" value="Galactose_mutarotase-like"/>
</dbReference>
<dbReference type="InterPro" id="IPR008183">
    <property type="entry name" value="Aldose_1/G6P_1-epimerase"/>
</dbReference>
<dbReference type="GO" id="GO:0030246">
    <property type="term" value="F:carbohydrate binding"/>
    <property type="evidence" value="ECO:0007669"/>
    <property type="project" value="InterPro"/>
</dbReference>
<evidence type="ECO:0000256" key="2">
    <source>
        <dbReference type="ARBA" id="ARBA00005028"/>
    </source>
</evidence>
<feature type="binding site" evidence="11">
    <location>
        <begin position="178"/>
        <end position="180"/>
    </location>
    <ligand>
        <name>beta-D-galactose</name>
        <dbReference type="ChEBI" id="CHEBI:27667"/>
    </ligand>
</feature>
<dbReference type="InterPro" id="IPR018052">
    <property type="entry name" value="Ald1_epimerase_CS"/>
</dbReference>
<evidence type="ECO:0000256" key="7">
    <source>
        <dbReference type="ARBA" id="ARBA00023277"/>
    </source>
</evidence>
<feature type="active site" description="Proton donor" evidence="9">
    <location>
        <position position="178"/>
    </location>
</feature>
<keyword evidence="13" id="KW-1185">Reference proteome</keyword>
<evidence type="ECO:0000256" key="11">
    <source>
        <dbReference type="PIRSR" id="PIRSR005096-3"/>
    </source>
</evidence>
<dbReference type="InterPro" id="IPR011013">
    <property type="entry name" value="Gal_mutarotase_sf_dom"/>
</dbReference>
<dbReference type="EC" id="5.1.3.3" evidence="4 8"/>
<dbReference type="GO" id="GO:0005737">
    <property type="term" value="C:cytoplasm"/>
    <property type="evidence" value="ECO:0007669"/>
    <property type="project" value="TreeGrafter"/>
</dbReference>
<proteinExistence type="inferred from homology"/>
<evidence type="ECO:0000256" key="10">
    <source>
        <dbReference type="PIRSR" id="PIRSR005096-2"/>
    </source>
</evidence>
<evidence type="ECO:0000256" key="1">
    <source>
        <dbReference type="ARBA" id="ARBA00001614"/>
    </source>
</evidence>
<accession>A0AAE3HFG8</accession>
<dbReference type="PANTHER" id="PTHR10091:SF0">
    <property type="entry name" value="GALACTOSE MUTAROTASE"/>
    <property type="match status" value="1"/>
</dbReference>
<comment type="pathway">
    <text evidence="2 8">Carbohydrate metabolism; hexose metabolism.</text>
</comment>
<evidence type="ECO:0000256" key="5">
    <source>
        <dbReference type="ARBA" id="ARBA00014165"/>
    </source>
</evidence>
<dbReference type="Pfam" id="PF01263">
    <property type="entry name" value="Aldose_epim"/>
    <property type="match status" value="1"/>
</dbReference>
<dbReference type="Proteomes" id="UP001205748">
    <property type="component" value="Unassembled WGS sequence"/>
</dbReference>
<dbReference type="Gene3D" id="2.70.98.10">
    <property type="match status" value="1"/>
</dbReference>
<evidence type="ECO:0000256" key="8">
    <source>
        <dbReference type="PIRNR" id="PIRNR005096"/>
    </source>
</evidence>
<reference evidence="12" key="1">
    <citation type="submission" date="2022-07" db="EMBL/GenBank/DDBJ databases">
        <title>Enhanced cultured diversity of the mouse gut microbiota enables custom-made synthetic communities.</title>
        <authorList>
            <person name="Afrizal A."/>
        </authorList>
    </citation>
    <scope>NUCLEOTIDE SEQUENCE</scope>
    <source>
        <strain evidence="12">DSM 28593</strain>
    </source>
</reference>
<dbReference type="NCBIfam" id="NF008277">
    <property type="entry name" value="PRK11055.1"/>
    <property type="match status" value="1"/>
</dbReference>
<evidence type="ECO:0000256" key="3">
    <source>
        <dbReference type="ARBA" id="ARBA00006206"/>
    </source>
</evidence>
<dbReference type="RefSeq" id="WP_257530018.1">
    <property type="nucleotide sequence ID" value="NZ_JANKAS010000004.1"/>
</dbReference>
<dbReference type="InterPro" id="IPR014718">
    <property type="entry name" value="GH-type_carb-bd"/>
</dbReference>
<sequence>MYFVEEAFKLGHRKIDLITVKNKRNMEIKLINYGAALVELLVPDKNGIIENIILSHRNKEDYIENPSYFGATVGRTAGRIAKGLFSLDGQEYQLNKNYGVNQGHGGPEGFSHRIWEYRIQQYQDRTMVEFSYKSIDKEENYPGNLEVRVYYVLTENNHLIIEYKATADKKTLCNLTNHTYFNLSGNQKRKVTEQSLKIKSDYFLEIDEDSIPTGQLIETAHTPMDFREGKRIGRDIKREYGQLRMTKGYDHTWLLKNENNQIKMWDDISGRIMTITTTYPSVVIYSYNFPNNEELKGGGIAEANDGICFETQFEPDGINHSNLHSAILMPEGEYHEKTQYVFSII</sequence>
<comment type="catalytic activity">
    <reaction evidence="1 8">
        <text>alpha-D-glucose = beta-D-glucose</text>
        <dbReference type="Rhea" id="RHEA:10264"/>
        <dbReference type="ChEBI" id="CHEBI:15903"/>
        <dbReference type="ChEBI" id="CHEBI:17925"/>
        <dbReference type="EC" id="5.1.3.3"/>
    </reaction>
</comment>
<organism evidence="12 13">
    <name type="scientific">Irregularibacter muris</name>
    <dbReference type="NCBI Taxonomy" id="1796619"/>
    <lineage>
        <taxon>Bacteria</taxon>
        <taxon>Bacillati</taxon>
        <taxon>Bacillota</taxon>
        <taxon>Clostridia</taxon>
        <taxon>Eubacteriales</taxon>
        <taxon>Eubacteriaceae</taxon>
        <taxon>Irregularibacter</taxon>
    </lineage>
</organism>
<dbReference type="CDD" id="cd09019">
    <property type="entry name" value="galactose_mutarotase_like"/>
    <property type="match status" value="1"/>
</dbReference>
<comment type="caution">
    <text evidence="12">The sequence shown here is derived from an EMBL/GenBank/DDBJ whole genome shotgun (WGS) entry which is preliminary data.</text>
</comment>
<evidence type="ECO:0000256" key="4">
    <source>
        <dbReference type="ARBA" id="ARBA00013185"/>
    </source>
</evidence>
<dbReference type="PANTHER" id="PTHR10091">
    <property type="entry name" value="ALDOSE-1-EPIMERASE"/>
    <property type="match status" value="1"/>
</dbReference>
<keyword evidence="7 8" id="KW-0119">Carbohydrate metabolism</keyword>
<dbReference type="PROSITE" id="PS00545">
    <property type="entry name" value="ALDOSE_1_EPIMERASE"/>
    <property type="match status" value="1"/>
</dbReference>
<dbReference type="EMBL" id="JANKAS010000004">
    <property type="protein sequence ID" value="MCR1898537.1"/>
    <property type="molecule type" value="Genomic_DNA"/>
</dbReference>
<feature type="active site" description="Proton acceptor" evidence="9">
    <location>
        <position position="310"/>
    </location>
</feature>
<evidence type="ECO:0000256" key="9">
    <source>
        <dbReference type="PIRSR" id="PIRSR005096-1"/>
    </source>
</evidence>
<gene>
    <name evidence="12" type="ORF">NSA47_05970</name>
</gene>
<protein>
    <recommendedName>
        <fullName evidence="5 8">Aldose 1-epimerase</fullName>
        <ecNumber evidence="4 8">5.1.3.3</ecNumber>
    </recommendedName>
</protein>
<evidence type="ECO:0000313" key="12">
    <source>
        <dbReference type="EMBL" id="MCR1898537.1"/>
    </source>
</evidence>
<evidence type="ECO:0000256" key="6">
    <source>
        <dbReference type="ARBA" id="ARBA00023235"/>
    </source>
</evidence>
<comment type="similarity">
    <text evidence="3 8">Belongs to the aldose epimerase family.</text>
</comment>
<evidence type="ECO:0000313" key="13">
    <source>
        <dbReference type="Proteomes" id="UP001205748"/>
    </source>
</evidence>
<dbReference type="GO" id="GO:0006006">
    <property type="term" value="P:glucose metabolic process"/>
    <property type="evidence" value="ECO:0007669"/>
    <property type="project" value="TreeGrafter"/>
</dbReference>
<dbReference type="SUPFAM" id="SSF74650">
    <property type="entry name" value="Galactose mutarotase-like"/>
    <property type="match status" value="1"/>
</dbReference>
<feature type="binding site" evidence="10">
    <location>
        <position position="250"/>
    </location>
    <ligand>
        <name>beta-D-galactose</name>
        <dbReference type="ChEBI" id="CHEBI:27667"/>
    </ligand>
</feature>